<keyword evidence="2" id="KW-1185">Reference proteome</keyword>
<accession>A0A183FPQ8</accession>
<reference evidence="3" key="2">
    <citation type="submission" date="2019-09" db="UniProtKB">
        <authorList>
            <consortium name="WormBaseParasite"/>
        </authorList>
    </citation>
    <scope>IDENTIFICATION</scope>
</reference>
<organism evidence="2 3">
    <name type="scientific">Heligmosomoides polygyrus</name>
    <name type="common">Parasitic roundworm</name>
    <dbReference type="NCBI Taxonomy" id="6339"/>
    <lineage>
        <taxon>Eukaryota</taxon>
        <taxon>Metazoa</taxon>
        <taxon>Ecdysozoa</taxon>
        <taxon>Nematoda</taxon>
        <taxon>Chromadorea</taxon>
        <taxon>Rhabditida</taxon>
        <taxon>Rhabditina</taxon>
        <taxon>Rhabditomorpha</taxon>
        <taxon>Strongyloidea</taxon>
        <taxon>Heligmosomidae</taxon>
        <taxon>Heligmosomoides</taxon>
    </lineage>
</organism>
<proteinExistence type="predicted"/>
<accession>A0A3P7YVY0</accession>
<dbReference type="WBParaSite" id="HPBE_0000962901-mRNA-1">
    <property type="protein sequence ID" value="HPBE_0000962901-mRNA-1"/>
    <property type="gene ID" value="HPBE_0000962901"/>
</dbReference>
<evidence type="ECO:0000313" key="3">
    <source>
        <dbReference type="WBParaSite" id="HPBE_0000962901-mRNA-1"/>
    </source>
</evidence>
<protein>
    <submittedName>
        <fullName evidence="1 3">Uncharacterized protein</fullName>
    </submittedName>
</protein>
<dbReference type="EMBL" id="UZAH01026498">
    <property type="protein sequence ID" value="VDO81609.1"/>
    <property type="molecule type" value="Genomic_DNA"/>
</dbReference>
<gene>
    <name evidence="1" type="ORF">HPBE_LOCUS9630</name>
</gene>
<dbReference type="AlphaFoldDB" id="A0A183FPQ8"/>
<evidence type="ECO:0000313" key="2">
    <source>
        <dbReference type="Proteomes" id="UP000050761"/>
    </source>
</evidence>
<evidence type="ECO:0000313" key="1">
    <source>
        <dbReference type="EMBL" id="VDO81609.1"/>
    </source>
</evidence>
<name>A0A183FPQ8_HELPZ</name>
<dbReference type="Proteomes" id="UP000050761">
    <property type="component" value="Unassembled WGS sequence"/>
</dbReference>
<sequence length="68" mass="8089">MTSKFVRSLFPHNFRQLACCQTPYPFLELMRLEHVVEFRAATQAIINDLFHQSDYSEEWCTRPETPPN</sequence>
<reference evidence="1 2" key="1">
    <citation type="submission" date="2018-11" db="EMBL/GenBank/DDBJ databases">
        <authorList>
            <consortium name="Pathogen Informatics"/>
        </authorList>
    </citation>
    <scope>NUCLEOTIDE SEQUENCE [LARGE SCALE GENOMIC DNA]</scope>
</reference>